<proteinExistence type="predicted"/>
<dbReference type="Proteomes" id="UP001447188">
    <property type="component" value="Unassembled WGS sequence"/>
</dbReference>
<evidence type="ECO:0000313" key="2">
    <source>
        <dbReference type="Proteomes" id="UP001447188"/>
    </source>
</evidence>
<sequence length="218" mass="24493">MCFAANESHLLNIGANLHLGDLRLVMDDGEVLNEFGVAAAEVRGTEVQSPDDGYDSEDYSFEEEEGVWEITWEELIERLSDTDWQPLEDGPSISRTSEVYAVFMNRAFGLQKVRATRWLCSDETSHLVCLCQQGVFMFTAEFEFGCLIARNCDGALEFMRRGGICGRSGPMRAAGQPYDFCGEDECEDGLYEVVFEDGFDVQPEFVDIVSFRGNGVYF</sequence>
<protein>
    <submittedName>
        <fullName evidence="1">Uncharacterized protein</fullName>
    </submittedName>
</protein>
<reference evidence="1 2" key="1">
    <citation type="submission" date="2024-02" db="EMBL/GenBank/DDBJ databases">
        <title>Discinaceae phylogenomics.</title>
        <authorList>
            <person name="Dirks A.C."/>
            <person name="James T.Y."/>
        </authorList>
    </citation>
    <scope>NUCLEOTIDE SEQUENCE [LARGE SCALE GENOMIC DNA]</scope>
    <source>
        <strain evidence="1 2">ACD0624</strain>
    </source>
</reference>
<name>A0ABR3G7T4_9PEZI</name>
<comment type="caution">
    <text evidence="1">The sequence shown here is derived from an EMBL/GenBank/DDBJ whole genome shotgun (WGS) entry which is preliminary data.</text>
</comment>
<keyword evidence="2" id="KW-1185">Reference proteome</keyword>
<evidence type="ECO:0000313" key="1">
    <source>
        <dbReference type="EMBL" id="KAL0631938.1"/>
    </source>
</evidence>
<dbReference type="EMBL" id="JBBBZM010000199">
    <property type="protein sequence ID" value="KAL0631938.1"/>
    <property type="molecule type" value="Genomic_DNA"/>
</dbReference>
<accession>A0ABR3G7T4</accession>
<gene>
    <name evidence="1" type="ORF">Q9L58_009192</name>
</gene>
<organism evidence="1 2">
    <name type="scientific">Discina gigas</name>
    <dbReference type="NCBI Taxonomy" id="1032678"/>
    <lineage>
        <taxon>Eukaryota</taxon>
        <taxon>Fungi</taxon>
        <taxon>Dikarya</taxon>
        <taxon>Ascomycota</taxon>
        <taxon>Pezizomycotina</taxon>
        <taxon>Pezizomycetes</taxon>
        <taxon>Pezizales</taxon>
        <taxon>Discinaceae</taxon>
        <taxon>Discina</taxon>
    </lineage>
</organism>